<feature type="compositionally biased region" description="Pro residues" evidence="2">
    <location>
        <begin position="247"/>
        <end position="256"/>
    </location>
</feature>
<feature type="compositionally biased region" description="Polar residues" evidence="2">
    <location>
        <begin position="449"/>
        <end position="458"/>
    </location>
</feature>
<feature type="compositionally biased region" description="Basic and acidic residues" evidence="2">
    <location>
        <begin position="194"/>
        <end position="218"/>
    </location>
</feature>
<accession>W4JVT5</accession>
<dbReference type="GeneID" id="20676560"/>
<feature type="region of interest" description="Disordered" evidence="2">
    <location>
        <begin position="389"/>
        <end position="409"/>
    </location>
</feature>
<sequence>MTSPSIPPPPSSLNLPEPVYGNTQGFRPPSPLRNGFTVGSSVDSVSEDGSDDGSDDHVKTWGRTHSPNSSVTKLASTFAQRVGSFVNNINARPPNGMPTDAEIEAEAERERDRSRRQAERILTQEAEERRMEERVMAMLASSRPVTPQRAHTMPESSSPAGSQKDSAPSWWIAAKNRLTPTKEPLTPAQQIVLDTKEREKKEKKGGKQKDKGKERSLEDWQPSSDINFSDPSLLNLNLSIPLEPPRRPSPGSPASPTPGSQRALSLPPSLAPSPLRSNDGHASPSREAPPLYAQFNAQGTLDIAGTLLLVAKRFEKLEKWTVGHVRALEERMSDVERWLVDKEKEKEEQGQRQDLSEGANQAISEIQEEIVELQGRIGELGREMAKMATAPTNLSSGPSRTPAPISTAPQTSSVIAVHSLPPVAAAAPTPRVVSGPQRRDSMSPPFVPSNISTSSSHTPRSRLPYPTGDYATPPDTVLLAQGMFSPTNSPPSSITSATHSRPLSVSGLPSLNSGSITGNPQSSNSGLPMPTSPPAGSESPSNHLTQQGSYVRGSSVSPTPRKRYTVALGGPIMNPNASRTELSGNLFSSSPGPMHDDLPDDERDDSYDDTIGKSASRLAVNNHNHNGNGNGNGYDTSPTPSPRSSRIRARSTYGPIASSSPVPPLRPRIRSKSIDRFGLGLGISDGAATPQTPLTGKFVDPLLVRKQEKRAQASAAPPTPKAVVGKRKVPVGELVAFFDGDKA</sequence>
<gene>
    <name evidence="3" type="ORF">HETIRDRAFT_454850</name>
</gene>
<name>W4JVT5_HETIT</name>
<keyword evidence="4" id="KW-1185">Reference proteome</keyword>
<feature type="compositionally biased region" description="Basic and acidic residues" evidence="2">
    <location>
        <begin position="106"/>
        <end position="119"/>
    </location>
</feature>
<evidence type="ECO:0000256" key="2">
    <source>
        <dbReference type="SAM" id="MobiDB-lite"/>
    </source>
</evidence>
<dbReference type="eggNOG" id="ENOG502SHA7">
    <property type="taxonomic scope" value="Eukaryota"/>
</dbReference>
<feature type="compositionally biased region" description="Low complexity" evidence="2">
    <location>
        <begin position="227"/>
        <end position="241"/>
    </location>
</feature>
<feature type="compositionally biased region" description="Polar residues" evidence="2">
    <location>
        <begin position="390"/>
        <end position="399"/>
    </location>
</feature>
<feature type="compositionally biased region" description="Acidic residues" evidence="2">
    <location>
        <begin position="598"/>
        <end position="608"/>
    </location>
</feature>
<feature type="compositionally biased region" description="Polar residues" evidence="2">
    <location>
        <begin position="499"/>
        <end position="526"/>
    </location>
</feature>
<organism evidence="3 4">
    <name type="scientific">Heterobasidion irregulare (strain TC 32-1)</name>
    <dbReference type="NCBI Taxonomy" id="747525"/>
    <lineage>
        <taxon>Eukaryota</taxon>
        <taxon>Fungi</taxon>
        <taxon>Dikarya</taxon>
        <taxon>Basidiomycota</taxon>
        <taxon>Agaricomycotina</taxon>
        <taxon>Agaricomycetes</taxon>
        <taxon>Russulales</taxon>
        <taxon>Bondarzewiaceae</taxon>
        <taxon>Heterobasidion</taxon>
        <taxon>Heterobasidion annosum species complex</taxon>
    </lineage>
</organism>
<feature type="region of interest" description="Disordered" evidence="2">
    <location>
        <begin position="87"/>
        <end position="289"/>
    </location>
</feature>
<evidence type="ECO:0000313" key="3">
    <source>
        <dbReference type="EMBL" id="ETW77589.1"/>
    </source>
</evidence>
<feature type="compositionally biased region" description="Polar residues" evidence="2">
    <location>
        <begin position="538"/>
        <end position="558"/>
    </location>
</feature>
<feature type="compositionally biased region" description="Low complexity" evidence="2">
    <location>
        <begin position="257"/>
        <end position="277"/>
    </location>
</feature>
<reference evidence="3 4" key="1">
    <citation type="journal article" date="2012" name="New Phytol.">
        <title>Insight into trade-off between wood decay and parasitism from the genome of a fungal forest pathogen.</title>
        <authorList>
            <person name="Olson A."/>
            <person name="Aerts A."/>
            <person name="Asiegbu F."/>
            <person name="Belbahri L."/>
            <person name="Bouzid O."/>
            <person name="Broberg A."/>
            <person name="Canback B."/>
            <person name="Coutinho P.M."/>
            <person name="Cullen D."/>
            <person name="Dalman K."/>
            <person name="Deflorio G."/>
            <person name="van Diepen L.T."/>
            <person name="Dunand C."/>
            <person name="Duplessis S."/>
            <person name="Durling M."/>
            <person name="Gonthier P."/>
            <person name="Grimwood J."/>
            <person name="Fossdal C.G."/>
            <person name="Hansson D."/>
            <person name="Henrissat B."/>
            <person name="Hietala A."/>
            <person name="Himmelstrand K."/>
            <person name="Hoffmeister D."/>
            <person name="Hogberg N."/>
            <person name="James T.Y."/>
            <person name="Karlsson M."/>
            <person name="Kohler A."/>
            <person name="Kues U."/>
            <person name="Lee Y.H."/>
            <person name="Lin Y.C."/>
            <person name="Lind M."/>
            <person name="Lindquist E."/>
            <person name="Lombard V."/>
            <person name="Lucas S."/>
            <person name="Lunden K."/>
            <person name="Morin E."/>
            <person name="Murat C."/>
            <person name="Park J."/>
            <person name="Raffaello T."/>
            <person name="Rouze P."/>
            <person name="Salamov A."/>
            <person name="Schmutz J."/>
            <person name="Solheim H."/>
            <person name="Stahlberg J."/>
            <person name="Velez H."/>
            <person name="de Vries R.P."/>
            <person name="Wiebenga A."/>
            <person name="Woodward S."/>
            <person name="Yakovlev I."/>
            <person name="Garbelotto M."/>
            <person name="Martin F."/>
            <person name="Grigoriev I.V."/>
            <person name="Stenlid J."/>
        </authorList>
    </citation>
    <scope>NUCLEOTIDE SEQUENCE [LARGE SCALE GENOMIC DNA]</scope>
    <source>
        <strain evidence="3 4">TC 32-1</strain>
    </source>
</reference>
<evidence type="ECO:0000313" key="4">
    <source>
        <dbReference type="Proteomes" id="UP000030671"/>
    </source>
</evidence>
<evidence type="ECO:0000256" key="1">
    <source>
        <dbReference type="SAM" id="Coils"/>
    </source>
</evidence>
<dbReference type="HOGENOM" id="CLU_013867_0_0_1"/>
<feature type="compositionally biased region" description="Basic and acidic residues" evidence="2">
    <location>
        <begin position="126"/>
        <end position="135"/>
    </location>
</feature>
<feature type="compositionally biased region" description="Polar residues" evidence="2">
    <location>
        <begin position="575"/>
        <end position="591"/>
    </location>
</feature>
<dbReference type="KEGG" id="hir:HETIRDRAFT_454850"/>
<dbReference type="OrthoDB" id="3269842at2759"/>
<feature type="region of interest" description="Disordered" evidence="2">
    <location>
        <begin position="426"/>
        <end position="668"/>
    </location>
</feature>
<dbReference type="STRING" id="747525.W4JVT5"/>
<dbReference type="AlphaFoldDB" id="W4JVT5"/>
<protein>
    <submittedName>
        <fullName evidence="3">Uncharacterized protein</fullName>
    </submittedName>
</protein>
<feature type="compositionally biased region" description="Low complexity" evidence="2">
    <location>
        <begin position="485"/>
        <end position="498"/>
    </location>
</feature>
<keyword evidence="1" id="KW-0175">Coiled coil</keyword>
<feature type="compositionally biased region" description="Acidic residues" evidence="2">
    <location>
        <begin position="45"/>
        <end position="54"/>
    </location>
</feature>
<feature type="region of interest" description="Disordered" evidence="2">
    <location>
        <begin position="1"/>
        <end position="70"/>
    </location>
</feature>
<dbReference type="RefSeq" id="XP_009551072.1">
    <property type="nucleotide sequence ID" value="XM_009552777.1"/>
</dbReference>
<dbReference type="InParanoid" id="W4JVT5"/>
<feature type="coiled-coil region" evidence="1">
    <location>
        <begin position="325"/>
        <end position="383"/>
    </location>
</feature>
<feature type="compositionally biased region" description="Polar residues" evidence="2">
    <location>
        <begin position="154"/>
        <end position="166"/>
    </location>
</feature>
<dbReference type="Proteomes" id="UP000030671">
    <property type="component" value="Unassembled WGS sequence"/>
</dbReference>
<proteinExistence type="predicted"/>
<dbReference type="EMBL" id="KI925463">
    <property type="protein sequence ID" value="ETW77589.1"/>
    <property type="molecule type" value="Genomic_DNA"/>
</dbReference>
<feature type="compositionally biased region" description="Pro residues" evidence="2">
    <location>
        <begin position="1"/>
        <end position="11"/>
    </location>
</feature>